<protein>
    <submittedName>
        <fullName evidence="1">Uncharacterized protein</fullName>
    </submittedName>
</protein>
<proteinExistence type="predicted"/>
<reference evidence="1" key="1">
    <citation type="journal article" date="2020" name="Stud. Mycol.">
        <title>101 Dothideomycetes genomes: a test case for predicting lifestyles and emergence of pathogens.</title>
        <authorList>
            <person name="Haridas S."/>
            <person name="Albert R."/>
            <person name="Binder M."/>
            <person name="Bloem J."/>
            <person name="Labutti K."/>
            <person name="Salamov A."/>
            <person name="Andreopoulos B."/>
            <person name="Baker S."/>
            <person name="Barry K."/>
            <person name="Bills G."/>
            <person name="Bluhm B."/>
            <person name="Cannon C."/>
            <person name="Castanera R."/>
            <person name="Culley D."/>
            <person name="Daum C."/>
            <person name="Ezra D."/>
            <person name="Gonzalez J."/>
            <person name="Henrissat B."/>
            <person name="Kuo A."/>
            <person name="Liang C."/>
            <person name="Lipzen A."/>
            <person name="Lutzoni F."/>
            <person name="Magnuson J."/>
            <person name="Mondo S."/>
            <person name="Nolan M."/>
            <person name="Ohm R."/>
            <person name="Pangilinan J."/>
            <person name="Park H.-J."/>
            <person name="Ramirez L."/>
            <person name="Alfaro M."/>
            <person name="Sun H."/>
            <person name="Tritt A."/>
            <person name="Yoshinaga Y."/>
            <person name="Zwiers L.-H."/>
            <person name="Turgeon B."/>
            <person name="Goodwin S."/>
            <person name="Spatafora J."/>
            <person name="Crous P."/>
            <person name="Grigoriev I."/>
        </authorList>
    </citation>
    <scope>NUCLEOTIDE SEQUENCE</scope>
    <source>
        <strain evidence="1">CBS 260.36</strain>
    </source>
</reference>
<gene>
    <name evidence="1" type="ORF">K461DRAFT_280236</name>
</gene>
<comment type="caution">
    <text evidence="1">The sequence shown here is derived from an EMBL/GenBank/DDBJ whole genome shotgun (WGS) entry which is preliminary data.</text>
</comment>
<accession>A0A9P4IWY6</accession>
<keyword evidence="2" id="KW-1185">Reference proteome</keyword>
<dbReference type="EMBL" id="ML996088">
    <property type="protein sequence ID" value="KAF2151448.1"/>
    <property type="molecule type" value="Genomic_DNA"/>
</dbReference>
<dbReference type="AlphaFoldDB" id="A0A9P4IWY6"/>
<dbReference type="Proteomes" id="UP000799439">
    <property type="component" value="Unassembled WGS sequence"/>
</dbReference>
<sequence>MHSFSLGGETKLGPFDARSTSCGKLLDLSASEGGLVGRGISIMNRKRELIGYGIIGWR</sequence>
<name>A0A9P4IWY6_9PEZI</name>
<evidence type="ECO:0000313" key="2">
    <source>
        <dbReference type="Proteomes" id="UP000799439"/>
    </source>
</evidence>
<organism evidence="1 2">
    <name type="scientific">Myriangium duriaei CBS 260.36</name>
    <dbReference type="NCBI Taxonomy" id="1168546"/>
    <lineage>
        <taxon>Eukaryota</taxon>
        <taxon>Fungi</taxon>
        <taxon>Dikarya</taxon>
        <taxon>Ascomycota</taxon>
        <taxon>Pezizomycotina</taxon>
        <taxon>Dothideomycetes</taxon>
        <taxon>Dothideomycetidae</taxon>
        <taxon>Myriangiales</taxon>
        <taxon>Myriangiaceae</taxon>
        <taxon>Myriangium</taxon>
    </lineage>
</organism>
<evidence type="ECO:0000313" key="1">
    <source>
        <dbReference type="EMBL" id="KAF2151448.1"/>
    </source>
</evidence>